<name>A0A914VEA5_9BILA</name>
<dbReference type="PANTHER" id="PTHR45985:SF3">
    <property type="entry name" value="CHITIN DEACETYLASE-LIKE 4"/>
    <property type="match status" value="1"/>
</dbReference>
<feature type="domain" description="EGF-like" evidence="2">
    <location>
        <begin position="952"/>
        <end position="984"/>
    </location>
</feature>
<feature type="domain" description="EGF-like" evidence="2">
    <location>
        <begin position="910"/>
        <end position="942"/>
    </location>
</feature>
<feature type="domain" description="EGF-like" evidence="2">
    <location>
        <begin position="1360"/>
        <end position="1393"/>
    </location>
</feature>
<feature type="domain" description="EGF-like" evidence="2">
    <location>
        <begin position="592"/>
        <end position="625"/>
    </location>
</feature>
<evidence type="ECO:0000313" key="4">
    <source>
        <dbReference type="WBParaSite" id="PSAMB.scaffold1849size27279.g15257.t1"/>
    </source>
</evidence>
<sequence length="2400" mass="252682">MGELLAGGRSAPCRPRSSLPSAAAKEPSPLFTSCDRCLYCVDPGRPCLHLRGASFSPKQSPTIVAFPALSPRPCNMPLLRHCFLLFVLLVVVHAAVDKIGTLGGPCNTIATSVPCRVVHTLCTDNVCRCAPTYRQENEKCVRNGGGSSLGRPCASTTDCSGEGEYCSSYARCMCMSTHIELNSLCRPVIYPGQSGCEDGRQCAKAFPGATCNKERVCQCPDGLTAEGQTCVHSSSLVPIVLADSLPLPLPIPFDLGRSNQRQHRTSQVYWADQRERQNVPSSVPPGGICSGDPDCNGYPHAYCSGTCMCRSGAFNAGSTCVESVVAPGARNCTYNKQCTEAYREAMCFLQQCTCPPLMPVAVDGTCGRNCSAGDTYSGVLGRCIATVKPGDQCLYSSQCHALSPGMICDRGSCRCPNSQAWTGSACSTVCPRGYILNSKGLCNPGCRSNQVEYQGECLEQVNPGQNCKINAQCLGGSTCTSGLNCTCPTGMSSTNGLCKLAEARPLQSCINGELCTGGSFCSNGNCTCPVGTSVLNAQCVTPITVPPLSPCNPSVQCGGNSFCLAGICSCPQNQQPIQDQCQLPPAVSPGSRCPSGLERCIGGSTCIGSICTCPFGTVIRLGECQPIQQVTPGSPCDNQLLRCTGLSVCVFNRCQLSACSFYPWTSSSLSLLRRALCSLLLQLVVGVGGDCRDLLSECGYGSVCQMGRCNCPDGWIVRSERCIIRRTALPGESCADGQECAQGTFCDDRSERAVCSCYAHDHIVVGKKCVEALRSPPGYPCSNREVCIGGSQCIDGTCQCEKHQTIIDRQCMMKPRVVPGGICGVKESICLGRSECDPVKRRCVCPRHFVIREGACEMAARVAPGKACRPSYDICQMGSRCIGNVCQCSAGQMPIGERCAPIPQVMPGGSCARGEICLDRAECREGRCVCLSGRIIRLDRCVVPPRVRPGMSCDEGDVCIGDSTCIRGICSCAENKIIRRDRCISRSHVRVGYLCHEEDTCSGNSTCINVGPEERCDRGEICTGGSTCINFICTCTLGLVRRGDQCMTPAPAAPGMSCDRGERCVGGSTCIGGVCRCSGDQVIRSNFCTEPLTARPMEKKLNIRGGNGGTFVCNLDDDCTGGAFCNSKVCVCPGKLLMVDGKCRASTEKAKLSLARPGEPCTPLEKCSGDAICVQGLSRTDAQCVSNNQCASGAECVEGRCHCPIGTELTRFGFCMPHSTVPPGADCVNGERCGGGSSCISRTCACPPGLSAIVNNICVPPSSVQKSVVDPGRQCREDQDFCGGGAECIASLCHCQPGWVVHGSTCAQLIMGAGRECTTEANCAGGSVCKNGVCQCPSGLVQADAECVRGSGKAASPGASCLFDAAACTGGSFCRSGVCVCATGSAISNGQCVINTRYVAPGGACISGDPTLQCTGNSVCAGNAATQFCTCPSGEIVRNGQCVTQEFTANPGEPCIPTTTQCLGNSFCIGGLCSCTSNQLPMGNQCTTTRTTVYPNYACDASSMCVGNSMCIGGVCQCPPGQSPVNNQCQSTTSTVVGNPGTACDIYASSPTTCRGGAVCVRNICVCPSTLVIAGERCVPFAGAANPGESCAIEGIICQGGSTCVNNVCRCTFGFMPVGQLCVAVNNPPTTPQPSIILNPGETCDERCTPSTCLQRCGGGSICSDNICTCPAGYSAINGACVIATNSPTPPVIPTAYPSQQCVSRTLCLGGSSCILGICRCPSDQTPNPDTRSCVLSGSGAADIVNAPPGSPCSRLGYVCSGGSYCAPDGICRCPVDQTVANNTCIGVNAPSSANPGSPCTATTACLGDSTCVRNYCICGQFKLVNTQGRCVNVDQSDTKEVLPGSACPAASAPCQRNSVCENGYCICRATTINIGGSCVTTPTTSKPIGSSCIDSSECTSGAVCRNGNCLCPNGYRNQEGRCVPIDGVGGRVPIGGQCALESDCAGGAGCLNQRCACTDGKTASASGVCVLRQYSVPPGSWCSNEGGVTCHGGAECYRNTCSCPFGHIMINLQCSEAPVGQIAHAEPCDPNRCRLPNCFCSRDGAAIPGGLSAAETPQMVVLTFDDAVTDRTINIYKSLFDGRFKNPNGCPIKGTFFISHEWNNYDQTQWLYTNEHEIGVNSITHETLATEPVARWDAEMDGMRDALRTFSFVDTAEVVGVRAPQLSVGGESQFEMMRNRGFLYDNSMSANPGSRGRPFWPQTLDYSIAWNCEVKPCPVRSYPGIWTIPINQFYGYYLPEIEEHKRAAMVRAAMKVDDSPINVLGMLRENFRRAYESNRAPYVLTLNTDFLTVLPDNGAVTAIEQFLAEILNKTDVYVVTGRQAIEWVRQPTPLSSIRSFEPWACHRRLRADVQPCESSEPCRYDTRLANGVHSFRTCGSCPSQYPWLYDPTGKGNVRT</sequence>
<feature type="domain" description="EGF-like" evidence="2">
    <location>
        <begin position="1982"/>
        <end position="2016"/>
    </location>
</feature>
<feature type="domain" description="EGF-like" evidence="2">
    <location>
        <begin position="780"/>
        <end position="812"/>
    </location>
</feature>
<feature type="domain" description="EGF-like" evidence="2">
    <location>
        <begin position="1274"/>
        <end position="1307"/>
    </location>
</feature>
<organism evidence="3 4">
    <name type="scientific">Plectus sambesii</name>
    <dbReference type="NCBI Taxonomy" id="2011161"/>
    <lineage>
        <taxon>Eukaryota</taxon>
        <taxon>Metazoa</taxon>
        <taxon>Ecdysozoa</taxon>
        <taxon>Nematoda</taxon>
        <taxon>Chromadorea</taxon>
        <taxon>Plectida</taxon>
        <taxon>Plectina</taxon>
        <taxon>Plectoidea</taxon>
        <taxon>Plectidae</taxon>
        <taxon>Plectus</taxon>
    </lineage>
</organism>
<dbReference type="Pfam" id="PF01683">
    <property type="entry name" value="EB"/>
    <property type="match status" value="11"/>
</dbReference>
<keyword evidence="3" id="KW-1185">Reference proteome</keyword>
<feature type="domain" description="EGF-like" evidence="2">
    <location>
        <begin position="1015"/>
        <end position="1047"/>
    </location>
</feature>
<feature type="domain" description="EGF-like" evidence="2">
    <location>
        <begin position="398"/>
        <end position="443"/>
    </location>
</feature>
<dbReference type="WBParaSite" id="PSAMB.scaffold1849size27279.g15257.t1">
    <property type="protein sequence ID" value="PSAMB.scaffold1849size27279.g15257.t1"/>
    <property type="gene ID" value="PSAMB.scaffold1849size27279.g15257"/>
</dbReference>
<feature type="domain" description="EGF-like" evidence="2">
    <location>
        <begin position="690"/>
        <end position="723"/>
    </location>
</feature>
<feature type="region of interest" description="Disordered" evidence="1">
    <location>
        <begin position="1"/>
        <end position="28"/>
    </location>
</feature>
<feature type="domain" description="EGF-like" evidence="2">
    <location>
        <begin position="550"/>
        <end position="582"/>
    </location>
</feature>
<dbReference type="PANTHER" id="PTHR45985">
    <property type="match status" value="1"/>
</dbReference>
<dbReference type="Proteomes" id="UP000887566">
    <property type="component" value="Unplaced"/>
</dbReference>
<feature type="domain" description="EGF-like" evidence="2">
    <location>
        <begin position="1701"/>
        <end position="1735"/>
    </location>
</feature>
<dbReference type="Gene3D" id="3.20.20.370">
    <property type="entry name" value="Glycoside hydrolase/deacetylase"/>
    <property type="match status" value="1"/>
</dbReference>
<feature type="domain" description="EGF-like" evidence="2">
    <location>
        <begin position="105"/>
        <end position="141"/>
    </location>
</feature>
<proteinExistence type="predicted"/>
<feature type="domain" description="EGF-like" evidence="2">
    <location>
        <begin position="1847"/>
        <end position="1880"/>
    </location>
</feature>
<feature type="domain" description="EGF-like" evidence="2">
    <location>
        <begin position="1938"/>
        <end position="1971"/>
    </location>
</feature>
<evidence type="ECO:0000313" key="3">
    <source>
        <dbReference type="Proteomes" id="UP000887566"/>
    </source>
</evidence>
<dbReference type="SUPFAM" id="SSF88713">
    <property type="entry name" value="Glycoside hydrolase/deacetylase"/>
    <property type="match status" value="1"/>
</dbReference>
<feature type="domain" description="EGF-like" evidence="2">
    <location>
        <begin position="1226"/>
        <end position="1259"/>
    </location>
</feature>
<evidence type="ECO:0000256" key="1">
    <source>
        <dbReference type="SAM" id="MobiDB-lite"/>
    </source>
</evidence>
<dbReference type="GO" id="GO:0016810">
    <property type="term" value="F:hydrolase activity, acting on carbon-nitrogen (but not peptide) bonds"/>
    <property type="evidence" value="ECO:0007669"/>
    <property type="project" value="InterPro"/>
</dbReference>
<feature type="domain" description="EGF-like" evidence="2">
    <location>
        <begin position="867"/>
        <end position="900"/>
    </location>
</feature>
<evidence type="ECO:0000259" key="2">
    <source>
        <dbReference type="SMART" id="SM00181"/>
    </source>
</evidence>
<dbReference type="InterPro" id="IPR052740">
    <property type="entry name" value="CE4"/>
</dbReference>
<feature type="domain" description="EGF-like" evidence="2">
    <location>
        <begin position="1590"/>
        <end position="1623"/>
    </location>
</feature>
<dbReference type="SMART" id="SM00289">
    <property type="entry name" value="WR1"/>
    <property type="match status" value="22"/>
</dbReference>
<dbReference type="InterPro" id="IPR002509">
    <property type="entry name" value="NODB_dom"/>
</dbReference>
<protein>
    <submittedName>
        <fullName evidence="4">EGF-like domain-containing protein</fullName>
    </submittedName>
</protein>
<dbReference type="InterPro" id="IPR000742">
    <property type="entry name" value="EGF"/>
</dbReference>
<feature type="domain" description="EGF-like" evidence="2">
    <location>
        <begin position="1652"/>
        <end position="1682"/>
    </location>
</feature>
<dbReference type="InterPro" id="IPR006150">
    <property type="entry name" value="Cys_repeat_1"/>
</dbReference>
<feature type="domain" description="EGF-like" evidence="2">
    <location>
        <begin position="1498"/>
        <end position="1530"/>
    </location>
</feature>
<accession>A0A914VEA5</accession>
<feature type="domain" description="EGF-like" evidence="2">
    <location>
        <begin position="508"/>
        <end position="540"/>
    </location>
</feature>
<feature type="domain" description="EGF-like" evidence="2">
    <location>
        <begin position="1316"/>
        <end position="1348"/>
    </location>
</feature>
<feature type="domain" description="EGF-like" evidence="2">
    <location>
        <begin position="1543"/>
        <end position="1579"/>
    </location>
</feature>
<feature type="domain" description="EGF-like" evidence="2">
    <location>
        <begin position="1892"/>
        <end position="1924"/>
    </location>
</feature>
<reference evidence="4" key="1">
    <citation type="submission" date="2022-11" db="UniProtKB">
        <authorList>
            <consortium name="WormBaseParasite"/>
        </authorList>
    </citation>
    <scope>IDENTIFICATION</scope>
</reference>
<dbReference type="Pfam" id="PF01522">
    <property type="entry name" value="Polysacc_deac_1"/>
    <property type="match status" value="1"/>
</dbReference>
<feature type="domain" description="EGF-like" evidence="2">
    <location>
        <begin position="1752"/>
        <end position="1786"/>
    </location>
</feature>
<feature type="domain" description="EGF-like" evidence="2">
    <location>
        <begin position="1183"/>
        <end position="1216"/>
    </location>
</feature>
<feature type="domain" description="EGF-like" evidence="2">
    <location>
        <begin position="456"/>
        <end position="499"/>
    </location>
</feature>
<dbReference type="SMART" id="SM00181">
    <property type="entry name" value="EGF"/>
    <property type="match status" value="29"/>
</dbReference>
<feature type="domain" description="EGF-like" evidence="2">
    <location>
        <begin position="822"/>
        <end position="857"/>
    </location>
</feature>
<feature type="domain" description="EGF-like" evidence="2">
    <location>
        <begin position="195"/>
        <end position="231"/>
    </location>
</feature>
<dbReference type="InterPro" id="IPR011330">
    <property type="entry name" value="Glyco_hydro/deAcase_b/a-brl"/>
</dbReference>
<dbReference type="InterPro" id="IPR006149">
    <property type="entry name" value="EB_dom"/>
</dbReference>
<dbReference type="GO" id="GO:0005975">
    <property type="term" value="P:carbohydrate metabolic process"/>
    <property type="evidence" value="ECO:0007669"/>
    <property type="project" value="InterPro"/>
</dbReference>